<reference evidence="3" key="1">
    <citation type="journal article" date="2019" name="Int. J. Syst. Evol. Microbiol.">
        <title>The Global Catalogue of Microorganisms (GCM) 10K type strain sequencing project: providing services to taxonomists for standard genome sequencing and annotation.</title>
        <authorList>
            <consortium name="The Broad Institute Genomics Platform"/>
            <consortium name="The Broad Institute Genome Sequencing Center for Infectious Disease"/>
            <person name="Wu L."/>
            <person name="Ma J."/>
        </authorList>
    </citation>
    <scope>NUCLEOTIDE SEQUENCE [LARGE SCALE GENOMIC DNA]</scope>
    <source>
        <strain evidence="3">CCM 8725</strain>
    </source>
</reference>
<dbReference type="InterPro" id="IPR013785">
    <property type="entry name" value="Aldolase_TIM"/>
</dbReference>
<dbReference type="PANTHER" id="PTHR30304">
    <property type="entry name" value="D-TAGATOSE-1,6-BISPHOSPHATE ALDOLASE"/>
    <property type="match status" value="1"/>
</dbReference>
<dbReference type="CDD" id="cd00947">
    <property type="entry name" value="TBP_aldolase_IIB"/>
    <property type="match status" value="1"/>
</dbReference>
<dbReference type="InterPro" id="IPR000771">
    <property type="entry name" value="FBA_II"/>
</dbReference>
<keyword evidence="3" id="KW-1185">Reference proteome</keyword>
<comment type="caution">
    <text evidence="2">The sequence shown here is derived from an EMBL/GenBank/DDBJ whole genome shotgun (WGS) entry which is preliminary data.</text>
</comment>
<dbReference type="NCBIfam" id="TIGR00167">
    <property type="entry name" value="cbbA"/>
    <property type="match status" value="1"/>
</dbReference>
<dbReference type="EMBL" id="JBHUKY010000110">
    <property type="protein sequence ID" value="MFD2414529.1"/>
    <property type="molecule type" value="Genomic_DNA"/>
</dbReference>
<evidence type="ECO:0000313" key="3">
    <source>
        <dbReference type="Proteomes" id="UP001597448"/>
    </source>
</evidence>
<comment type="cofactor">
    <cofactor evidence="1">
        <name>Zn(2+)</name>
        <dbReference type="ChEBI" id="CHEBI:29105"/>
    </cofactor>
</comment>
<dbReference type="Proteomes" id="UP001597448">
    <property type="component" value="Unassembled WGS sequence"/>
</dbReference>
<dbReference type="Pfam" id="PF01116">
    <property type="entry name" value="F_bP_aldolase"/>
    <property type="match status" value="1"/>
</dbReference>
<dbReference type="SUPFAM" id="SSF51569">
    <property type="entry name" value="Aldolase"/>
    <property type="match status" value="1"/>
</dbReference>
<evidence type="ECO:0000256" key="1">
    <source>
        <dbReference type="ARBA" id="ARBA00001947"/>
    </source>
</evidence>
<dbReference type="RefSeq" id="WP_209991885.1">
    <property type="nucleotide sequence ID" value="NZ_JBHSVQ010000001.1"/>
</dbReference>
<dbReference type="Gene3D" id="3.20.20.70">
    <property type="entry name" value="Aldolase class I"/>
    <property type="match status" value="1"/>
</dbReference>
<gene>
    <name evidence="2" type="ORF">ACFSX3_32305</name>
</gene>
<dbReference type="PANTHER" id="PTHR30304:SF0">
    <property type="entry name" value="D-TAGATOSE-1,6-BISPHOSPHATE ALDOLASE SUBUNIT GATY-RELATED"/>
    <property type="match status" value="1"/>
</dbReference>
<organism evidence="2 3">
    <name type="scientific">Paenibacillus rhizoplanae</name>
    <dbReference type="NCBI Taxonomy" id="1917181"/>
    <lineage>
        <taxon>Bacteria</taxon>
        <taxon>Bacillati</taxon>
        <taxon>Bacillota</taxon>
        <taxon>Bacilli</taxon>
        <taxon>Bacillales</taxon>
        <taxon>Paenibacillaceae</taxon>
        <taxon>Paenibacillus</taxon>
    </lineage>
</organism>
<protein>
    <submittedName>
        <fullName evidence="2">Ketose-bisphosphate aldolase</fullName>
    </submittedName>
</protein>
<dbReference type="PIRSF" id="PIRSF001359">
    <property type="entry name" value="F_bP_aldolase_II"/>
    <property type="match status" value="1"/>
</dbReference>
<proteinExistence type="predicted"/>
<dbReference type="InterPro" id="IPR050246">
    <property type="entry name" value="Class_II_FBP_aldolase"/>
</dbReference>
<accession>A0ABW5FIE8</accession>
<name>A0ABW5FIE8_9BACL</name>
<evidence type="ECO:0000313" key="2">
    <source>
        <dbReference type="EMBL" id="MFD2414529.1"/>
    </source>
</evidence>
<sequence length="292" mass="32056">MPLVTLKELMKDAEAKRYAVGAYNVINLEMIRGIIAGAEEARSPVILSFAEVHIPLVPLEVIAPIILAAARQARVPVAVHLDHGQDHEILIRAMQLGFSSVMFDGAHLPLEENIRQTNEISKIAKALGVSVEAELGKILRPEGCGADEEIEEYDPDDVYTNPQEAQTFIAHTDVDALAVAYGTAHGVYLTEPVLDFERLKLIKELTGLPLVMHGGSGLDEAAYETSIQCGIRKLNYYSNMAHEVANTLQAKLTANSAQQHKSYYHDISRWAMEAVQQDIVRTMRIFGSAGQA</sequence>